<reference evidence="6" key="1">
    <citation type="journal article" date="2019" name="Int. J. Syst. Evol. Microbiol.">
        <title>The Global Catalogue of Microorganisms (GCM) 10K type strain sequencing project: providing services to taxonomists for standard genome sequencing and annotation.</title>
        <authorList>
            <consortium name="The Broad Institute Genomics Platform"/>
            <consortium name="The Broad Institute Genome Sequencing Center for Infectious Disease"/>
            <person name="Wu L."/>
            <person name="Ma J."/>
        </authorList>
    </citation>
    <scope>NUCLEOTIDE SEQUENCE [LARGE SCALE GENOMIC DNA]</scope>
    <source>
        <strain evidence="6">JCM 18274</strain>
    </source>
</reference>
<dbReference type="PANTHER" id="PTHR44688:SF16">
    <property type="entry name" value="DNA-BINDING TRANSCRIPTIONAL ACTIVATOR DEVR_DOSR"/>
    <property type="match status" value="1"/>
</dbReference>
<organism evidence="5 6">
    <name type="scientific">Flaviramulus aquimarinus</name>
    <dbReference type="NCBI Taxonomy" id="1170456"/>
    <lineage>
        <taxon>Bacteria</taxon>
        <taxon>Pseudomonadati</taxon>
        <taxon>Bacteroidota</taxon>
        <taxon>Flavobacteriia</taxon>
        <taxon>Flavobacteriales</taxon>
        <taxon>Flavobacteriaceae</taxon>
        <taxon>Flaviramulus</taxon>
    </lineage>
</organism>
<dbReference type="InterPro" id="IPR003018">
    <property type="entry name" value="GAF"/>
</dbReference>
<dbReference type="PROSITE" id="PS00622">
    <property type="entry name" value="HTH_LUXR_1"/>
    <property type="match status" value="1"/>
</dbReference>
<dbReference type="CDD" id="cd06170">
    <property type="entry name" value="LuxR_C_like"/>
    <property type="match status" value="1"/>
</dbReference>
<dbReference type="PRINTS" id="PR00038">
    <property type="entry name" value="HTHLUXR"/>
</dbReference>
<sequence length="318" mass="36137">MKDKEYLFHLYEIVRHLNKEFSLSSALRKSLEKTVEVLDLETGWIWMAEKDLKSVYLAASFNLPPALRDYPERLSGWCYCIDRYFSGNIEEAVNISEISCSRLNDLTSGTRDLKFHATIPIITNGQKVGLINLLSKEKRQLDAKQLSILNTISELIGIAIHRTRLQETYAKEEIGSNDAIRDVLKRLVEVRIEELLVMLYESKSYAKADKALDSIIGALKKAEELKEQVALMLSETLLEVDYKTNGKEFRYPTSPLTQRELEVLTLVKKGHTNGQIAEQLYISLSTVKFHITSILSKLNAKTRTQAVDIALKRGIVTG</sequence>
<evidence type="ECO:0000256" key="1">
    <source>
        <dbReference type="ARBA" id="ARBA00023015"/>
    </source>
</evidence>
<dbReference type="SUPFAM" id="SSF46894">
    <property type="entry name" value="C-terminal effector domain of the bipartite response regulators"/>
    <property type="match status" value="1"/>
</dbReference>
<dbReference type="SMART" id="SM00421">
    <property type="entry name" value="HTH_LUXR"/>
    <property type="match status" value="1"/>
</dbReference>
<dbReference type="Gene3D" id="3.30.450.40">
    <property type="match status" value="1"/>
</dbReference>
<dbReference type="EMBL" id="BAABJH010000001">
    <property type="protein sequence ID" value="GAA4884620.1"/>
    <property type="molecule type" value="Genomic_DNA"/>
</dbReference>
<evidence type="ECO:0000313" key="6">
    <source>
        <dbReference type="Proteomes" id="UP001500433"/>
    </source>
</evidence>
<evidence type="ECO:0000256" key="3">
    <source>
        <dbReference type="ARBA" id="ARBA00023163"/>
    </source>
</evidence>
<keyword evidence="6" id="KW-1185">Reference proteome</keyword>
<dbReference type="PROSITE" id="PS50043">
    <property type="entry name" value="HTH_LUXR_2"/>
    <property type="match status" value="1"/>
</dbReference>
<dbReference type="InterPro" id="IPR029016">
    <property type="entry name" value="GAF-like_dom_sf"/>
</dbReference>
<dbReference type="InterPro" id="IPR016032">
    <property type="entry name" value="Sig_transdc_resp-reg_C-effctor"/>
</dbReference>
<evidence type="ECO:0000313" key="5">
    <source>
        <dbReference type="EMBL" id="GAA4884620.1"/>
    </source>
</evidence>
<dbReference type="Proteomes" id="UP001500433">
    <property type="component" value="Unassembled WGS sequence"/>
</dbReference>
<proteinExistence type="predicted"/>
<keyword evidence="2" id="KW-0238">DNA-binding</keyword>
<dbReference type="RefSeq" id="WP_345272289.1">
    <property type="nucleotide sequence ID" value="NZ_BAABJH010000001.1"/>
</dbReference>
<keyword evidence="1" id="KW-0805">Transcription regulation</keyword>
<evidence type="ECO:0000259" key="4">
    <source>
        <dbReference type="PROSITE" id="PS50043"/>
    </source>
</evidence>
<evidence type="ECO:0000256" key="2">
    <source>
        <dbReference type="ARBA" id="ARBA00023125"/>
    </source>
</evidence>
<gene>
    <name evidence="5" type="ORF">GCM10023311_03840</name>
</gene>
<comment type="caution">
    <text evidence="5">The sequence shown here is derived from an EMBL/GenBank/DDBJ whole genome shotgun (WGS) entry which is preliminary data.</text>
</comment>
<keyword evidence="3" id="KW-0804">Transcription</keyword>
<accession>A0ABP9EQ96</accession>
<dbReference type="SUPFAM" id="SSF55781">
    <property type="entry name" value="GAF domain-like"/>
    <property type="match status" value="1"/>
</dbReference>
<dbReference type="InterPro" id="IPR036388">
    <property type="entry name" value="WH-like_DNA-bd_sf"/>
</dbReference>
<dbReference type="Pfam" id="PF13185">
    <property type="entry name" value="GAF_2"/>
    <property type="match status" value="1"/>
</dbReference>
<protein>
    <recommendedName>
        <fullName evidence="4">HTH luxR-type domain-containing protein</fullName>
    </recommendedName>
</protein>
<dbReference type="Gene3D" id="1.10.10.10">
    <property type="entry name" value="Winged helix-like DNA-binding domain superfamily/Winged helix DNA-binding domain"/>
    <property type="match status" value="1"/>
</dbReference>
<feature type="domain" description="HTH luxR-type" evidence="4">
    <location>
        <begin position="249"/>
        <end position="314"/>
    </location>
</feature>
<name>A0ABP9EQ96_9FLAO</name>
<dbReference type="PANTHER" id="PTHR44688">
    <property type="entry name" value="DNA-BINDING TRANSCRIPTIONAL ACTIVATOR DEVR_DOSR"/>
    <property type="match status" value="1"/>
</dbReference>
<dbReference type="Pfam" id="PF00196">
    <property type="entry name" value="GerE"/>
    <property type="match status" value="1"/>
</dbReference>
<dbReference type="InterPro" id="IPR000792">
    <property type="entry name" value="Tscrpt_reg_LuxR_C"/>
</dbReference>